<proteinExistence type="inferred from homology"/>
<name>A0ABQ3VUU5_9CHLR</name>
<protein>
    <submittedName>
        <fullName evidence="5">Tyrosine recombinase XerC</fullName>
    </submittedName>
</protein>
<dbReference type="Gene3D" id="1.10.443.10">
    <property type="entry name" value="Intergrase catalytic core"/>
    <property type="match status" value="1"/>
</dbReference>
<evidence type="ECO:0000313" key="6">
    <source>
        <dbReference type="Proteomes" id="UP000635565"/>
    </source>
</evidence>
<accession>A0ABQ3VUU5</accession>
<keyword evidence="2" id="KW-0238">DNA-binding</keyword>
<dbReference type="Gene3D" id="1.10.150.130">
    <property type="match status" value="1"/>
</dbReference>
<evidence type="ECO:0000256" key="3">
    <source>
        <dbReference type="ARBA" id="ARBA00023172"/>
    </source>
</evidence>
<dbReference type="PANTHER" id="PTHR30349">
    <property type="entry name" value="PHAGE INTEGRASE-RELATED"/>
    <property type="match status" value="1"/>
</dbReference>
<evidence type="ECO:0000256" key="2">
    <source>
        <dbReference type="ARBA" id="ARBA00023125"/>
    </source>
</evidence>
<dbReference type="InterPro" id="IPR013762">
    <property type="entry name" value="Integrase-like_cat_sf"/>
</dbReference>
<reference evidence="5 6" key="1">
    <citation type="journal article" date="2021" name="Int. J. Syst. Evol. Microbiol.">
        <title>Reticulibacter mediterranei gen. nov., sp. nov., within the new family Reticulibacteraceae fam. nov., and Ktedonospora formicarum gen. nov., sp. nov., Ktedonobacter robiniae sp. nov., Dictyobacter formicarum sp. nov. and Dictyobacter arantiisoli sp. nov., belonging to the class Ktedonobacteria.</title>
        <authorList>
            <person name="Yabe S."/>
            <person name="Zheng Y."/>
            <person name="Wang C.M."/>
            <person name="Sakai Y."/>
            <person name="Abe K."/>
            <person name="Yokota A."/>
            <person name="Donadio S."/>
            <person name="Cavaletti L."/>
            <person name="Monciardini P."/>
        </authorList>
    </citation>
    <scope>NUCLEOTIDE SEQUENCE [LARGE SCALE GENOMIC DNA]</scope>
    <source>
        <strain evidence="5 6">SOSP1-9</strain>
    </source>
</reference>
<dbReference type="InterPro" id="IPR010998">
    <property type="entry name" value="Integrase_recombinase_N"/>
</dbReference>
<sequence length="357" mass="40114">MHTHTTERYATNSMKVRTGALTHVRDEEGDWDEQDRSAAYTDDRIALFIEEWLLDKYALTQSKCTEATYRDIVLSLRQHLQERELDLDSAAEEVALVIPLWASLRASGSKRQGSVAPSTYNQRIAAVSSFYRWMIERDIYSGANPAEQLARASVQKYAHARALNPQHVSMRLRSIDRSTPRGLRDYMLLQIALNTGRSAQELASLSWRHVHVDGENIVLVFERCKGGKTLYNPLDVQLSKALLTYLCTIYGERLDLLGPSTPLWMSFSDRTYGQAIGSQTIADICENHLGVSSVHTLRHTFALTMEQLGAETSTIQGQLGHESLAATNRYLAKLKRAYNPHASALADVFGVEEVVRS</sequence>
<dbReference type="InterPro" id="IPR050090">
    <property type="entry name" value="Tyrosine_recombinase_XerCD"/>
</dbReference>
<dbReference type="Proteomes" id="UP000635565">
    <property type="component" value="Unassembled WGS sequence"/>
</dbReference>
<evidence type="ECO:0000259" key="4">
    <source>
        <dbReference type="PROSITE" id="PS51898"/>
    </source>
</evidence>
<evidence type="ECO:0000313" key="5">
    <source>
        <dbReference type="EMBL" id="GHO89526.1"/>
    </source>
</evidence>
<dbReference type="RefSeq" id="WP_201367096.1">
    <property type="nucleotide sequence ID" value="NZ_BNJJ01000039.1"/>
</dbReference>
<dbReference type="CDD" id="cd00397">
    <property type="entry name" value="DNA_BRE_C"/>
    <property type="match status" value="1"/>
</dbReference>
<comment type="caution">
    <text evidence="5">The sequence shown here is derived from an EMBL/GenBank/DDBJ whole genome shotgun (WGS) entry which is preliminary data.</text>
</comment>
<gene>
    <name evidence="5" type="primary">xerC_2</name>
    <name evidence="5" type="ORF">KSZ_75320</name>
</gene>
<dbReference type="PROSITE" id="PS51898">
    <property type="entry name" value="TYR_RECOMBINASE"/>
    <property type="match status" value="1"/>
</dbReference>
<dbReference type="EMBL" id="BNJJ01000039">
    <property type="protein sequence ID" value="GHO89526.1"/>
    <property type="molecule type" value="Genomic_DNA"/>
</dbReference>
<keyword evidence="3" id="KW-0233">DNA recombination</keyword>
<evidence type="ECO:0000256" key="1">
    <source>
        <dbReference type="ARBA" id="ARBA00008857"/>
    </source>
</evidence>
<dbReference type="InterPro" id="IPR011010">
    <property type="entry name" value="DNA_brk_join_enz"/>
</dbReference>
<organism evidence="5 6">
    <name type="scientific">Dictyobacter formicarum</name>
    <dbReference type="NCBI Taxonomy" id="2778368"/>
    <lineage>
        <taxon>Bacteria</taxon>
        <taxon>Bacillati</taxon>
        <taxon>Chloroflexota</taxon>
        <taxon>Ktedonobacteria</taxon>
        <taxon>Ktedonobacterales</taxon>
        <taxon>Dictyobacteraceae</taxon>
        <taxon>Dictyobacter</taxon>
    </lineage>
</organism>
<dbReference type="PANTHER" id="PTHR30349:SF41">
    <property type="entry name" value="INTEGRASE_RECOMBINASE PROTEIN MJ0367-RELATED"/>
    <property type="match status" value="1"/>
</dbReference>
<feature type="domain" description="Tyr recombinase" evidence="4">
    <location>
        <begin position="158"/>
        <end position="347"/>
    </location>
</feature>
<dbReference type="InterPro" id="IPR002104">
    <property type="entry name" value="Integrase_catalytic"/>
</dbReference>
<comment type="similarity">
    <text evidence="1">Belongs to the 'phage' integrase family.</text>
</comment>
<dbReference type="SUPFAM" id="SSF56349">
    <property type="entry name" value="DNA breaking-rejoining enzymes"/>
    <property type="match status" value="1"/>
</dbReference>
<dbReference type="Pfam" id="PF00589">
    <property type="entry name" value="Phage_integrase"/>
    <property type="match status" value="1"/>
</dbReference>
<keyword evidence="6" id="KW-1185">Reference proteome</keyword>